<keyword evidence="1" id="KW-0472">Membrane</keyword>
<dbReference type="AlphaFoldDB" id="A0A0A9B026"/>
<accession>A0A0A9B026</accession>
<name>A0A0A9B026_ARUDO</name>
<feature type="transmembrane region" description="Helical" evidence="1">
    <location>
        <begin position="19"/>
        <end position="37"/>
    </location>
</feature>
<reference evidence="2" key="2">
    <citation type="journal article" date="2015" name="Data Brief">
        <title>Shoot transcriptome of the giant reed, Arundo donax.</title>
        <authorList>
            <person name="Barrero R.A."/>
            <person name="Guerrero F.D."/>
            <person name="Moolhuijzen P."/>
            <person name="Goolsby J.A."/>
            <person name="Tidwell J."/>
            <person name="Bellgard S.E."/>
            <person name="Bellgard M.I."/>
        </authorList>
    </citation>
    <scope>NUCLEOTIDE SEQUENCE</scope>
    <source>
        <tissue evidence="2">Shoot tissue taken approximately 20 cm above the soil surface</tissue>
    </source>
</reference>
<dbReference type="EMBL" id="GBRH01243375">
    <property type="protein sequence ID" value="JAD54520.1"/>
    <property type="molecule type" value="Transcribed_RNA"/>
</dbReference>
<proteinExistence type="predicted"/>
<reference evidence="2" key="1">
    <citation type="submission" date="2014-09" db="EMBL/GenBank/DDBJ databases">
        <authorList>
            <person name="Magalhaes I.L.F."/>
            <person name="Oliveira U."/>
            <person name="Santos F.R."/>
            <person name="Vidigal T.H.D.A."/>
            <person name="Brescovit A.D."/>
            <person name="Santos A.J."/>
        </authorList>
    </citation>
    <scope>NUCLEOTIDE SEQUENCE</scope>
    <source>
        <tissue evidence="2">Shoot tissue taken approximately 20 cm above the soil surface</tissue>
    </source>
</reference>
<evidence type="ECO:0000256" key="1">
    <source>
        <dbReference type="SAM" id="Phobius"/>
    </source>
</evidence>
<protein>
    <submittedName>
        <fullName evidence="2">Uncharacterized protein</fullName>
    </submittedName>
</protein>
<evidence type="ECO:0000313" key="2">
    <source>
        <dbReference type="EMBL" id="JAD54520.1"/>
    </source>
</evidence>
<organism evidence="2">
    <name type="scientific">Arundo donax</name>
    <name type="common">Giant reed</name>
    <name type="synonym">Donax arundinaceus</name>
    <dbReference type="NCBI Taxonomy" id="35708"/>
    <lineage>
        <taxon>Eukaryota</taxon>
        <taxon>Viridiplantae</taxon>
        <taxon>Streptophyta</taxon>
        <taxon>Embryophyta</taxon>
        <taxon>Tracheophyta</taxon>
        <taxon>Spermatophyta</taxon>
        <taxon>Magnoliopsida</taxon>
        <taxon>Liliopsida</taxon>
        <taxon>Poales</taxon>
        <taxon>Poaceae</taxon>
        <taxon>PACMAD clade</taxon>
        <taxon>Arundinoideae</taxon>
        <taxon>Arundineae</taxon>
        <taxon>Arundo</taxon>
    </lineage>
</organism>
<keyword evidence="1" id="KW-1133">Transmembrane helix</keyword>
<keyword evidence="1" id="KW-0812">Transmembrane</keyword>
<sequence>MEFSVLQINGTTSTLPPTIFSYGPCYKVIFISVLLILKKKNPI</sequence>